<dbReference type="PANTHER" id="PTHR30273:SF2">
    <property type="entry name" value="PROTEIN FECR"/>
    <property type="match status" value="1"/>
</dbReference>
<feature type="domain" description="FecR protein" evidence="1">
    <location>
        <begin position="100"/>
        <end position="188"/>
    </location>
</feature>
<dbReference type="PANTHER" id="PTHR30273">
    <property type="entry name" value="PERIPLASMIC SIGNAL SENSOR AND SIGMA FACTOR ACTIVATOR FECR-RELATED"/>
    <property type="match status" value="1"/>
</dbReference>
<sequence>MSEREGYRGEALDWMILLRERPDDQDVHARFRQWRRTAGGDAAWRELGHVDALIRQAGTSGLAPPSPAMRRWPMLVPLAMAACIAALFLGREVLPIVQADLTTGTGEVRSLRLADGSRVTLAPQSAVAIGDRRVRLLRGAAYFDVRHDRVHPFRVLAGDVLATDLGTAFEVRREGAGAHIAVRKGRVRASCRDAGLRPADLGPGDMALVECAAGRYRRSAAPPSTVASWTDGRLVVTDRPLADVVGALRPWFVGMLVARGAGMRRHVTGVYDLRHPDHALAALRQAHGATVWQITPWLVIVTAD</sequence>
<dbReference type="Gene3D" id="2.60.120.1440">
    <property type="match status" value="1"/>
</dbReference>
<name>A0A0C9NCS8_SPHPI</name>
<dbReference type="EMBL" id="BBJS01000030">
    <property type="protein sequence ID" value="GAN14102.1"/>
    <property type="molecule type" value="Genomic_DNA"/>
</dbReference>
<reference evidence="2 3" key="1">
    <citation type="submission" date="2014-08" db="EMBL/GenBank/DDBJ databases">
        <title>Whole genome shotgun sequence of Sphingomonas paucimobilis NBRC 13935.</title>
        <authorList>
            <person name="Hosoyama A."/>
            <person name="Hashimoto M."/>
            <person name="Hosoyama Y."/>
            <person name="Noguchi M."/>
            <person name="Uohara A."/>
            <person name="Ohji S."/>
            <person name="Katano-Makiyama Y."/>
            <person name="Ichikawa N."/>
            <person name="Kimura A."/>
            <person name="Yamazoe A."/>
            <person name="Fujita N."/>
        </authorList>
    </citation>
    <scope>NUCLEOTIDE SEQUENCE [LARGE SCALE GENOMIC DNA]</scope>
    <source>
        <strain evidence="2 3">NBRC 13935</strain>
    </source>
</reference>
<dbReference type="GeneID" id="78528734"/>
<dbReference type="Proteomes" id="UP000032025">
    <property type="component" value="Unassembled WGS sequence"/>
</dbReference>
<dbReference type="GO" id="GO:0016989">
    <property type="term" value="F:sigma factor antagonist activity"/>
    <property type="evidence" value="ECO:0007669"/>
    <property type="project" value="TreeGrafter"/>
</dbReference>
<comment type="caution">
    <text evidence="2">The sequence shown here is derived from an EMBL/GenBank/DDBJ whole genome shotgun (WGS) entry which is preliminary data.</text>
</comment>
<evidence type="ECO:0000313" key="3">
    <source>
        <dbReference type="Proteomes" id="UP000032025"/>
    </source>
</evidence>
<dbReference type="PIRSF" id="PIRSF018266">
    <property type="entry name" value="FecR"/>
    <property type="match status" value="1"/>
</dbReference>
<dbReference type="AlphaFoldDB" id="A0A0C9NCS8"/>
<accession>A0A0C9NCS8</accession>
<evidence type="ECO:0000259" key="1">
    <source>
        <dbReference type="Pfam" id="PF04773"/>
    </source>
</evidence>
<dbReference type="Pfam" id="PF04773">
    <property type="entry name" value="FecR"/>
    <property type="match status" value="1"/>
</dbReference>
<proteinExistence type="predicted"/>
<organism evidence="2 3">
    <name type="scientific">Sphingomonas paucimobilis NBRC 13935</name>
    <dbReference type="NCBI Taxonomy" id="1219050"/>
    <lineage>
        <taxon>Bacteria</taxon>
        <taxon>Pseudomonadati</taxon>
        <taxon>Pseudomonadota</taxon>
        <taxon>Alphaproteobacteria</taxon>
        <taxon>Sphingomonadales</taxon>
        <taxon>Sphingomonadaceae</taxon>
        <taxon>Sphingomonas</taxon>
    </lineage>
</organism>
<keyword evidence="3" id="KW-1185">Reference proteome</keyword>
<dbReference type="InterPro" id="IPR006860">
    <property type="entry name" value="FecR"/>
</dbReference>
<protein>
    <submittedName>
        <fullName evidence="2">DNA, contig: SP630</fullName>
    </submittedName>
</protein>
<evidence type="ECO:0000313" key="2">
    <source>
        <dbReference type="EMBL" id="GAN14102.1"/>
    </source>
</evidence>
<gene>
    <name evidence="2" type="ORF">SP6_30_02430</name>
</gene>
<dbReference type="RefSeq" id="WP_007404978.1">
    <property type="nucleotide sequence ID" value="NZ_BBJS01000030.1"/>
</dbReference>
<dbReference type="InterPro" id="IPR012373">
    <property type="entry name" value="Ferrdict_sens_TM"/>
</dbReference>